<evidence type="ECO:0000313" key="2">
    <source>
        <dbReference type="Proteomes" id="UP001062846"/>
    </source>
</evidence>
<sequence>MATRNPNVEIPVPPADQWKRTPYFQTVGDPFWALAGAYPIEGVPMADATFFTAPMDLGQAELINPSSVLRFRIERRDFPFVECRFGGPSFSTH</sequence>
<proteinExistence type="predicted"/>
<name>A0ACC0Q5B0_RHOML</name>
<gene>
    <name evidence="1" type="ORF">RHMOL_Rhmol01G0245900</name>
</gene>
<evidence type="ECO:0000313" key="1">
    <source>
        <dbReference type="EMBL" id="KAI8573011.1"/>
    </source>
</evidence>
<comment type="caution">
    <text evidence="1">The sequence shown here is derived from an EMBL/GenBank/DDBJ whole genome shotgun (WGS) entry which is preliminary data.</text>
</comment>
<protein>
    <submittedName>
        <fullName evidence="1">Uncharacterized protein</fullName>
    </submittedName>
</protein>
<dbReference type="Proteomes" id="UP001062846">
    <property type="component" value="Chromosome 1"/>
</dbReference>
<dbReference type="EMBL" id="CM046388">
    <property type="protein sequence ID" value="KAI8573011.1"/>
    <property type="molecule type" value="Genomic_DNA"/>
</dbReference>
<reference evidence="1" key="1">
    <citation type="submission" date="2022-02" db="EMBL/GenBank/DDBJ databases">
        <title>Plant Genome Project.</title>
        <authorList>
            <person name="Zhang R.-G."/>
        </authorList>
    </citation>
    <scope>NUCLEOTIDE SEQUENCE</scope>
    <source>
        <strain evidence="1">AT1</strain>
    </source>
</reference>
<accession>A0ACC0Q5B0</accession>
<keyword evidence="2" id="KW-1185">Reference proteome</keyword>
<organism evidence="1 2">
    <name type="scientific">Rhododendron molle</name>
    <name type="common">Chinese azalea</name>
    <name type="synonym">Azalea mollis</name>
    <dbReference type="NCBI Taxonomy" id="49168"/>
    <lineage>
        <taxon>Eukaryota</taxon>
        <taxon>Viridiplantae</taxon>
        <taxon>Streptophyta</taxon>
        <taxon>Embryophyta</taxon>
        <taxon>Tracheophyta</taxon>
        <taxon>Spermatophyta</taxon>
        <taxon>Magnoliopsida</taxon>
        <taxon>eudicotyledons</taxon>
        <taxon>Gunneridae</taxon>
        <taxon>Pentapetalae</taxon>
        <taxon>asterids</taxon>
        <taxon>Ericales</taxon>
        <taxon>Ericaceae</taxon>
        <taxon>Ericoideae</taxon>
        <taxon>Rhodoreae</taxon>
        <taxon>Rhododendron</taxon>
    </lineage>
</organism>